<name>A0ABP0DEK1_9PEZI</name>
<dbReference type="InterPro" id="IPR053714">
    <property type="entry name" value="Iso_Racemase_Enz_sf"/>
</dbReference>
<evidence type="ECO:0000259" key="4">
    <source>
        <dbReference type="SMART" id="SM00906"/>
    </source>
</evidence>
<evidence type="ECO:0000313" key="5">
    <source>
        <dbReference type="EMBL" id="CAK7266664.1"/>
    </source>
</evidence>
<feature type="domain" description="Xylanolytic transcriptional activator regulatory" evidence="4">
    <location>
        <begin position="414"/>
        <end position="486"/>
    </location>
</feature>
<feature type="region of interest" description="Disordered" evidence="3">
    <location>
        <begin position="750"/>
        <end position="774"/>
    </location>
</feature>
<proteinExistence type="inferred from homology"/>
<dbReference type="EMBL" id="CAWUOM010000027">
    <property type="protein sequence ID" value="CAK7266664.1"/>
    <property type="molecule type" value="Genomic_DNA"/>
</dbReference>
<evidence type="ECO:0000256" key="3">
    <source>
        <dbReference type="SAM" id="MobiDB-lite"/>
    </source>
</evidence>
<sequence length="774" mass="85847">MSTSSCTQRVLVINPNSSVSITKSLESLFSKIDVPETTVVFWTCPSGPSIIQSQNELHDSAALCLPLLLDIANDFDGFLAACYADHPLVPLLQSHVGKKPVVGIFEASITTALHLVPPSTKFGIITTNFAYEAHLTQGVERLLSAKEDELSKFGKVVATEIGLDDLHPGSECDVKEKILAATQRLLESDRGDIKVIIVGGVILAGVQELVHEAYRPVLRDYASLQGQSLLKQTLGHQNRQSSAVIGATSDFDPSITSCLPWNSRGEYAAYNPPQILRRANRTVHFMMRPDTQEEMDSELANLDAIESFVTPHGPELVNLYFRIAHPSFPILHKRVFLEKYGRSYRELTPTGLGAVYIVALNWWSYSLALSNMPKPETKELEAMVLNMLFEVHQRPKISDLQGGLVLMQCPSVSSWALTGHLVAMAQNLGINVDCSDWQVPDWERGVRRRVAWALFMQDKWGALVYGRGSHIHADDWDVRPLDHADFPETAKDDDTEEGSAEIEKGKQTFLHMVSLTEIVSDILGKFFTLKALGQDQKLEAILESAKPLQLKLKAWHSSLPQTLSVGDTVPRKLSSVGYLHLAYYTAEITLHRAILRSHAVATDSSQDAYTITRHAAGTRFSSALEFVKRLKAEHLQSFWFFSSSLSLAIIGMFAGHLCTMDWGADELTREAYKSKFAEYLWILRINARSADFMKYAVGILDARSQLLQQQLSLDTGASFRRSSQSALGSPASPVNCDDAPKYSVESPAMSSFLSSKEASENWREADVMEKVSQT</sequence>
<dbReference type="Pfam" id="PF01177">
    <property type="entry name" value="Asp_Glu_race"/>
    <property type="match status" value="1"/>
</dbReference>
<gene>
    <name evidence="5" type="primary">DAL81_2</name>
    <name evidence="5" type="ORF">SEPCBS57363_002204</name>
</gene>
<dbReference type="Proteomes" id="UP001642501">
    <property type="component" value="Unassembled WGS sequence"/>
</dbReference>
<dbReference type="PANTHER" id="PTHR31668">
    <property type="entry name" value="GLUCOSE TRANSPORT TRANSCRIPTION REGULATOR RGT1-RELATED-RELATED"/>
    <property type="match status" value="1"/>
</dbReference>
<reference evidence="5 6" key="1">
    <citation type="submission" date="2024-01" db="EMBL/GenBank/DDBJ databases">
        <authorList>
            <person name="Allen C."/>
            <person name="Tagirdzhanova G."/>
        </authorList>
    </citation>
    <scope>NUCLEOTIDE SEQUENCE [LARGE SCALE GENOMIC DNA]</scope>
    <source>
        <strain evidence="5 6">CBS 573.63</strain>
    </source>
</reference>
<comment type="caution">
    <text evidence="5">The sequence shown here is derived from an EMBL/GenBank/DDBJ whole genome shotgun (WGS) entry which is preliminary data.</text>
</comment>
<dbReference type="InterPro" id="IPR015942">
    <property type="entry name" value="Asp/Glu/hydantoin_racemase"/>
</dbReference>
<dbReference type="PANTHER" id="PTHR31668:SF4">
    <property type="entry name" value="TRANSCRIPTIONAL ACTIVATOR PROTEIN DAL81"/>
    <property type="match status" value="1"/>
</dbReference>
<evidence type="ECO:0000256" key="1">
    <source>
        <dbReference type="ARBA" id="ARBA00023242"/>
    </source>
</evidence>
<evidence type="ECO:0000313" key="6">
    <source>
        <dbReference type="Proteomes" id="UP001642501"/>
    </source>
</evidence>
<dbReference type="Pfam" id="PF04082">
    <property type="entry name" value="Fungal_trans"/>
    <property type="match status" value="1"/>
</dbReference>
<keyword evidence="1" id="KW-0539">Nucleus</keyword>
<keyword evidence="6" id="KW-1185">Reference proteome</keyword>
<feature type="compositionally biased region" description="Basic and acidic residues" evidence="3">
    <location>
        <begin position="757"/>
        <end position="774"/>
    </location>
</feature>
<dbReference type="InterPro" id="IPR007219">
    <property type="entry name" value="XnlR_reg_dom"/>
</dbReference>
<organism evidence="5 6">
    <name type="scientific">Sporothrix epigloea</name>
    <dbReference type="NCBI Taxonomy" id="1892477"/>
    <lineage>
        <taxon>Eukaryota</taxon>
        <taxon>Fungi</taxon>
        <taxon>Dikarya</taxon>
        <taxon>Ascomycota</taxon>
        <taxon>Pezizomycotina</taxon>
        <taxon>Sordariomycetes</taxon>
        <taxon>Sordariomycetidae</taxon>
        <taxon>Ophiostomatales</taxon>
        <taxon>Ophiostomataceae</taxon>
        <taxon>Sporothrix</taxon>
    </lineage>
</organism>
<dbReference type="Gene3D" id="3.40.50.12500">
    <property type="match status" value="1"/>
</dbReference>
<dbReference type="CDD" id="cd12148">
    <property type="entry name" value="fungal_TF_MHR"/>
    <property type="match status" value="1"/>
</dbReference>
<evidence type="ECO:0000256" key="2">
    <source>
        <dbReference type="ARBA" id="ARBA00038414"/>
    </source>
</evidence>
<accession>A0ABP0DEK1</accession>
<comment type="similarity">
    <text evidence="2">Belongs to the HyuE racemase family.</text>
</comment>
<dbReference type="SMART" id="SM00906">
    <property type="entry name" value="Fungal_trans"/>
    <property type="match status" value="1"/>
</dbReference>
<dbReference type="InterPro" id="IPR050797">
    <property type="entry name" value="Carb_Metab_Trans_Reg"/>
</dbReference>
<protein>
    <submittedName>
        <fullName evidence="5">Fungal specific transcription factor</fullName>
    </submittedName>
</protein>